<protein>
    <submittedName>
        <fullName evidence="2">Hemerythrin domain-containing protein</fullName>
    </submittedName>
</protein>
<dbReference type="RefSeq" id="WP_123223081.1">
    <property type="nucleotide sequence ID" value="NZ_RJSF01000040.1"/>
</dbReference>
<proteinExistence type="predicted"/>
<name>A0A3N0GMI5_9ACTN</name>
<dbReference type="Pfam" id="PF01814">
    <property type="entry name" value="Hemerythrin"/>
    <property type="match status" value="1"/>
</dbReference>
<organism evidence="2 3">
    <name type="scientific">Nocardioides pocheonensis</name>
    <dbReference type="NCBI Taxonomy" id="661485"/>
    <lineage>
        <taxon>Bacteria</taxon>
        <taxon>Bacillati</taxon>
        <taxon>Actinomycetota</taxon>
        <taxon>Actinomycetes</taxon>
        <taxon>Propionibacteriales</taxon>
        <taxon>Nocardioidaceae</taxon>
        <taxon>Nocardioides</taxon>
    </lineage>
</organism>
<accession>A0A3N0GMI5</accession>
<comment type="caution">
    <text evidence="2">The sequence shown here is derived from an EMBL/GenBank/DDBJ whole genome shotgun (WGS) entry which is preliminary data.</text>
</comment>
<dbReference type="AlphaFoldDB" id="A0A3N0GMI5"/>
<evidence type="ECO:0000313" key="3">
    <source>
        <dbReference type="Proteomes" id="UP000279994"/>
    </source>
</evidence>
<reference evidence="2 3" key="1">
    <citation type="submission" date="2018-11" db="EMBL/GenBank/DDBJ databases">
        <authorList>
            <person name="Li F."/>
        </authorList>
    </citation>
    <scope>NUCLEOTIDE SEQUENCE [LARGE SCALE GENOMIC DNA]</scope>
    <source>
        <strain evidence="2 3">Gsoil 818</strain>
    </source>
</reference>
<dbReference type="EMBL" id="RJSF01000040">
    <property type="protein sequence ID" value="RNM13675.1"/>
    <property type="molecule type" value="Genomic_DNA"/>
</dbReference>
<dbReference type="Proteomes" id="UP000279994">
    <property type="component" value="Unassembled WGS sequence"/>
</dbReference>
<gene>
    <name evidence="2" type="ORF">EFL26_11825</name>
</gene>
<evidence type="ECO:0000313" key="2">
    <source>
        <dbReference type="EMBL" id="RNM13675.1"/>
    </source>
</evidence>
<sequence>MCEYCGCRQIEPLAELMDEHMALLDVASDVEIALRHRDHESAVTHLRRLSELLDRHVRREEEGVFTALRATGEFLDEVSELEQEHDDFHAGLAALDPHDPELRVKVDAMFRHLSDHIDKEDLGIFPVSVVTLGAAGWDVVTSVHSAQPSFLSERPGRAAGPGHTG</sequence>
<keyword evidence="3" id="KW-1185">Reference proteome</keyword>
<dbReference type="Gene3D" id="1.20.120.520">
    <property type="entry name" value="nmb1532 protein domain like"/>
    <property type="match status" value="1"/>
</dbReference>
<dbReference type="OrthoDB" id="3381279at2"/>
<evidence type="ECO:0000259" key="1">
    <source>
        <dbReference type="Pfam" id="PF01814"/>
    </source>
</evidence>
<feature type="domain" description="Hemerythrin-like" evidence="1">
    <location>
        <begin position="12"/>
        <end position="126"/>
    </location>
</feature>
<dbReference type="InterPro" id="IPR012312">
    <property type="entry name" value="Hemerythrin-like"/>
</dbReference>